<gene>
    <name evidence="1" type="ORF">FMM05_06495</name>
</gene>
<name>A0A552V5Z7_9FLAO</name>
<evidence type="ECO:0008006" key="3">
    <source>
        <dbReference type="Google" id="ProtNLM"/>
    </source>
</evidence>
<proteinExistence type="predicted"/>
<dbReference type="AlphaFoldDB" id="A0A552V5Z7"/>
<keyword evidence="2" id="KW-1185">Reference proteome</keyword>
<reference evidence="1 2" key="1">
    <citation type="submission" date="2019-07" db="EMBL/GenBank/DDBJ databases">
        <title>Flavobacterium sp. nov., isolated from glacier ice.</title>
        <authorList>
            <person name="Liu Q."/>
            <person name="Xin Y.-H."/>
        </authorList>
    </citation>
    <scope>NUCLEOTIDE SEQUENCE [LARGE SCALE GENOMIC DNA]</scope>
    <source>
        <strain evidence="1 2">ZT4R6</strain>
    </source>
</reference>
<accession>A0A552V5Z7</accession>
<evidence type="ECO:0000313" key="1">
    <source>
        <dbReference type="EMBL" id="TRW25867.1"/>
    </source>
</evidence>
<comment type="caution">
    <text evidence="1">The sequence shown here is derived from an EMBL/GenBank/DDBJ whole genome shotgun (WGS) entry which is preliminary data.</text>
</comment>
<dbReference type="RefSeq" id="WP_143372531.1">
    <property type="nucleotide sequence ID" value="NZ_VJVZ01000003.1"/>
</dbReference>
<protein>
    <recommendedName>
        <fullName evidence="3">Phosphoribosylpyrophosphate synthetase</fullName>
    </recommendedName>
</protein>
<sequence>MSIVYHYATVIKAIDELREKGYTEDFNIQENWLAYHSGKFSHDEFEITHLYFYEGDSNPDDEATVYGIESTSGVKGVLVTGNDAFPEKASSKIVDKLLVHKKDKE</sequence>
<dbReference type="EMBL" id="VJVZ01000003">
    <property type="protein sequence ID" value="TRW25867.1"/>
    <property type="molecule type" value="Genomic_DNA"/>
</dbReference>
<organism evidence="1 2">
    <name type="scientific">Flavobacterium zepuense</name>
    <dbReference type="NCBI Taxonomy" id="2593302"/>
    <lineage>
        <taxon>Bacteria</taxon>
        <taxon>Pseudomonadati</taxon>
        <taxon>Bacteroidota</taxon>
        <taxon>Flavobacteriia</taxon>
        <taxon>Flavobacteriales</taxon>
        <taxon>Flavobacteriaceae</taxon>
        <taxon>Flavobacterium</taxon>
    </lineage>
</organism>
<dbReference type="OrthoDB" id="8418771at2"/>
<evidence type="ECO:0000313" key="2">
    <source>
        <dbReference type="Proteomes" id="UP000320643"/>
    </source>
</evidence>
<dbReference type="Proteomes" id="UP000320643">
    <property type="component" value="Unassembled WGS sequence"/>
</dbReference>